<protein>
    <submittedName>
        <fullName evidence="8">Cytochrome d ubiquinol oxidase subunit II</fullName>
    </submittedName>
</protein>
<sequence>MDVSLDLPTVWALLIAFAVFAYVVMDGFDLGIGILFPTLKVGHERDAAMNSVAPVWDGNETWLILGGGGLMAAFPLAYAIVLPALYAPVIAMLLGLIFRGVAFEFRWRDPAHRAFWDTAFFGGSLVAALAQGVTLGALLQGITVDGRAYGGGWWDWLTPFSILAGIGVTVAYAHLGATWLLMKTEGSARAHARRMSVKLGVATVAAIAAVSLATPFLESAYWQRWFAMPNVLLTAQVPLLLSVGTALFFRALKAEDGRDHHPFLLALALFGLCFVGLGISVWPNVVPGRVTIWQAASPPSSQLFMLVGAGLLIPVILAYTGYAYWVFRGKVGAEGYH</sequence>
<feature type="transmembrane region" description="Helical" evidence="7">
    <location>
        <begin position="12"/>
        <end position="39"/>
    </location>
</feature>
<dbReference type="GO" id="GO:0016682">
    <property type="term" value="F:oxidoreductase activity, acting on diphenols and related substances as donors, oxygen as acceptor"/>
    <property type="evidence" value="ECO:0007669"/>
    <property type="project" value="TreeGrafter"/>
</dbReference>
<comment type="subcellular location">
    <subcellularLocation>
        <location evidence="1">Cell membrane</location>
        <topology evidence="1">Multi-pass membrane protein</topology>
    </subcellularLocation>
</comment>
<feature type="transmembrane region" description="Helical" evidence="7">
    <location>
        <begin position="201"/>
        <end position="221"/>
    </location>
</feature>
<keyword evidence="9" id="KW-1185">Reference proteome</keyword>
<dbReference type="Proteomes" id="UP000432089">
    <property type="component" value="Unassembled WGS sequence"/>
</dbReference>
<reference evidence="8 9" key="1">
    <citation type="submission" date="2019-09" db="EMBL/GenBank/DDBJ databases">
        <title>YIM 132180 draft genome.</title>
        <authorList>
            <person name="Zhang K."/>
        </authorList>
    </citation>
    <scope>NUCLEOTIDE SEQUENCE [LARGE SCALE GENOMIC DNA]</scope>
    <source>
        <strain evidence="8 9">YIM 132180</strain>
    </source>
</reference>
<evidence type="ECO:0000256" key="5">
    <source>
        <dbReference type="ARBA" id="ARBA00022989"/>
    </source>
</evidence>
<evidence type="ECO:0000256" key="3">
    <source>
        <dbReference type="ARBA" id="ARBA00022475"/>
    </source>
</evidence>
<evidence type="ECO:0000313" key="9">
    <source>
        <dbReference type="Proteomes" id="UP000432089"/>
    </source>
</evidence>
<dbReference type="Pfam" id="PF02322">
    <property type="entry name" value="Cyt_bd_oxida_II"/>
    <property type="match status" value="1"/>
</dbReference>
<proteinExistence type="inferred from homology"/>
<dbReference type="GO" id="GO:0009055">
    <property type="term" value="F:electron transfer activity"/>
    <property type="evidence" value="ECO:0007669"/>
    <property type="project" value="TreeGrafter"/>
</dbReference>
<evidence type="ECO:0000313" key="8">
    <source>
        <dbReference type="EMBL" id="KAB0679737.1"/>
    </source>
</evidence>
<feature type="transmembrane region" description="Helical" evidence="7">
    <location>
        <begin position="159"/>
        <end position="181"/>
    </location>
</feature>
<dbReference type="GO" id="GO:0070069">
    <property type="term" value="C:cytochrome complex"/>
    <property type="evidence" value="ECO:0007669"/>
    <property type="project" value="TreeGrafter"/>
</dbReference>
<dbReference type="PANTHER" id="PTHR43141">
    <property type="entry name" value="CYTOCHROME BD2 SUBUNIT II"/>
    <property type="match status" value="1"/>
</dbReference>
<comment type="similarity">
    <text evidence="2">Belongs to the cytochrome ubiquinol oxidase subunit 2 family.</text>
</comment>
<dbReference type="PIRSF" id="PIRSF000267">
    <property type="entry name" value="Cyt_oxidse_sub2"/>
    <property type="match status" value="1"/>
</dbReference>
<gene>
    <name evidence="8" type="primary">cydB</name>
    <name evidence="8" type="ORF">F6X38_10935</name>
</gene>
<evidence type="ECO:0000256" key="7">
    <source>
        <dbReference type="SAM" id="Phobius"/>
    </source>
</evidence>
<feature type="transmembrane region" description="Helical" evidence="7">
    <location>
        <begin position="303"/>
        <end position="327"/>
    </location>
</feature>
<evidence type="ECO:0000256" key="2">
    <source>
        <dbReference type="ARBA" id="ARBA00007543"/>
    </source>
</evidence>
<feature type="transmembrane region" description="Helical" evidence="7">
    <location>
        <begin position="114"/>
        <end position="139"/>
    </location>
</feature>
<accession>A0A7V7PPD8</accession>
<organism evidence="8 9">
    <name type="scientific">Plantimonas leprariae</name>
    <dbReference type="NCBI Taxonomy" id="2615207"/>
    <lineage>
        <taxon>Bacteria</taxon>
        <taxon>Pseudomonadati</taxon>
        <taxon>Pseudomonadota</taxon>
        <taxon>Alphaproteobacteria</taxon>
        <taxon>Hyphomicrobiales</taxon>
        <taxon>Aurantimonadaceae</taxon>
        <taxon>Plantimonas</taxon>
    </lineage>
</organism>
<dbReference type="GO" id="GO:0019646">
    <property type="term" value="P:aerobic electron transport chain"/>
    <property type="evidence" value="ECO:0007669"/>
    <property type="project" value="TreeGrafter"/>
</dbReference>
<dbReference type="InterPro" id="IPR003317">
    <property type="entry name" value="Cyt-d_oxidase_su2"/>
</dbReference>
<feature type="transmembrane region" description="Helical" evidence="7">
    <location>
        <begin position="84"/>
        <end position="102"/>
    </location>
</feature>
<keyword evidence="6 7" id="KW-0472">Membrane</keyword>
<dbReference type="NCBIfam" id="TIGR00203">
    <property type="entry name" value="cydB"/>
    <property type="match status" value="1"/>
</dbReference>
<name>A0A7V7PPD8_9HYPH</name>
<evidence type="ECO:0000256" key="6">
    <source>
        <dbReference type="ARBA" id="ARBA00023136"/>
    </source>
</evidence>
<dbReference type="AlphaFoldDB" id="A0A7V7PPD8"/>
<keyword evidence="5 7" id="KW-1133">Transmembrane helix</keyword>
<dbReference type="GO" id="GO:0005886">
    <property type="term" value="C:plasma membrane"/>
    <property type="evidence" value="ECO:0007669"/>
    <property type="project" value="UniProtKB-SubCell"/>
</dbReference>
<comment type="caution">
    <text evidence="8">The sequence shown here is derived from an EMBL/GenBank/DDBJ whole genome shotgun (WGS) entry which is preliminary data.</text>
</comment>
<dbReference type="EMBL" id="VZDO01000008">
    <property type="protein sequence ID" value="KAB0679737.1"/>
    <property type="molecule type" value="Genomic_DNA"/>
</dbReference>
<dbReference type="RefSeq" id="WP_150969843.1">
    <property type="nucleotide sequence ID" value="NZ_VZDO01000008.1"/>
</dbReference>
<feature type="transmembrane region" description="Helical" evidence="7">
    <location>
        <begin position="233"/>
        <end position="252"/>
    </location>
</feature>
<feature type="transmembrane region" description="Helical" evidence="7">
    <location>
        <begin position="264"/>
        <end position="283"/>
    </location>
</feature>
<keyword evidence="4 7" id="KW-0812">Transmembrane</keyword>
<evidence type="ECO:0000256" key="1">
    <source>
        <dbReference type="ARBA" id="ARBA00004651"/>
    </source>
</evidence>
<keyword evidence="3" id="KW-1003">Cell membrane</keyword>
<evidence type="ECO:0000256" key="4">
    <source>
        <dbReference type="ARBA" id="ARBA00022692"/>
    </source>
</evidence>
<dbReference type="PANTHER" id="PTHR43141:SF4">
    <property type="entry name" value="CYTOCHROME BD2 SUBUNIT II"/>
    <property type="match status" value="1"/>
</dbReference>